<dbReference type="PANTHER" id="PTHR33993">
    <property type="entry name" value="GLYOXALASE-RELATED"/>
    <property type="match status" value="1"/>
</dbReference>
<dbReference type="SUPFAM" id="SSF54593">
    <property type="entry name" value="Glyoxalase/Bleomycin resistance protein/Dihydroxybiphenyl dioxygenase"/>
    <property type="match status" value="2"/>
</dbReference>
<dbReference type="AlphaFoldDB" id="A0A7W7T3W0"/>
<keyword evidence="3" id="KW-1185">Reference proteome</keyword>
<gene>
    <name evidence="2" type="ORF">F4559_003395</name>
</gene>
<dbReference type="PANTHER" id="PTHR33993:SF10">
    <property type="entry name" value="CONSERVED PROTEIN"/>
    <property type="match status" value="1"/>
</dbReference>
<dbReference type="InterPro" id="IPR052164">
    <property type="entry name" value="Anthracycline_SecMetBiosynth"/>
</dbReference>
<feature type="domain" description="VOC" evidence="1">
    <location>
        <begin position="10"/>
        <end position="120"/>
    </location>
</feature>
<dbReference type="EMBL" id="JACHJS010000001">
    <property type="protein sequence ID" value="MBB4966036.1"/>
    <property type="molecule type" value="Genomic_DNA"/>
</dbReference>
<reference evidence="2 3" key="1">
    <citation type="submission" date="2020-08" db="EMBL/GenBank/DDBJ databases">
        <title>Sequencing the genomes of 1000 actinobacteria strains.</title>
        <authorList>
            <person name="Klenk H.-P."/>
        </authorList>
    </citation>
    <scope>NUCLEOTIDE SEQUENCE [LARGE SCALE GENOMIC DNA]</scope>
    <source>
        <strain evidence="2 3">DSM 45084</strain>
    </source>
</reference>
<dbReference type="InterPro" id="IPR004360">
    <property type="entry name" value="Glyas_Fos-R_dOase_dom"/>
</dbReference>
<dbReference type="RefSeq" id="WP_184669798.1">
    <property type="nucleotide sequence ID" value="NZ_BAABAI010000019.1"/>
</dbReference>
<accession>A0A7W7T3W0</accession>
<dbReference type="InterPro" id="IPR029068">
    <property type="entry name" value="Glyas_Bleomycin-R_OHBP_Dase"/>
</dbReference>
<proteinExistence type="predicted"/>
<dbReference type="InterPro" id="IPR037523">
    <property type="entry name" value="VOC_core"/>
</dbReference>
<feature type="domain" description="VOC" evidence="1">
    <location>
        <begin position="134"/>
        <end position="249"/>
    </location>
</feature>
<name>A0A7W7T3W0_9PSEU</name>
<organism evidence="2 3">
    <name type="scientific">Saccharothrix violaceirubra</name>
    <dbReference type="NCBI Taxonomy" id="413306"/>
    <lineage>
        <taxon>Bacteria</taxon>
        <taxon>Bacillati</taxon>
        <taxon>Actinomycetota</taxon>
        <taxon>Actinomycetes</taxon>
        <taxon>Pseudonocardiales</taxon>
        <taxon>Pseudonocardiaceae</taxon>
        <taxon>Saccharothrix</taxon>
    </lineage>
</organism>
<dbReference type="Pfam" id="PF00903">
    <property type="entry name" value="Glyoxalase"/>
    <property type="match status" value="2"/>
</dbReference>
<sequence length="252" mass="26473">MLTTDYLTGVPNWLDLGSTDVERSAAYYTALLDWTHEPLGPEAGGYGFFRHDGRIVAAIGPSTEPGAWTVHLNTPDADATAGAVRAAGGEVRVEPDDVFTAGRLAAFTDPTGAEFAVWQPGDRVGLDAVTVPGSLAWIELHTTDVAAAVAFYTGVFDAEASKVPFSGGEYTVLTPRGAGDERSFAGVVPVGDGRSRWVAYIEVTDVEATFARNTELGGGVLMPVEHVPGVGRMAWLTDPLGTVFAVIQSSTD</sequence>
<dbReference type="Proteomes" id="UP000542674">
    <property type="component" value="Unassembled WGS sequence"/>
</dbReference>
<dbReference type="Gene3D" id="3.10.180.10">
    <property type="entry name" value="2,3-Dihydroxybiphenyl 1,2-Dioxygenase, domain 1"/>
    <property type="match status" value="2"/>
</dbReference>
<evidence type="ECO:0000313" key="2">
    <source>
        <dbReference type="EMBL" id="MBB4966036.1"/>
    </source>
</evidence>
<dbReference type="CDD" id="cd07247">
    <property type="entry name" value="SgaA_N_like"/>
    <property type="match status" value="2"/>
</dbReference>
<evidence type="ECO:0000313" key="3">
    <source>
        <dbReference type="Proteomes" id="UP000542674"/>
    </source>
</evidence>
<protein>
    <recommendedName>
        <fullName evidence="1">VOC domain-containing protein</fullName>
    </recommendedName>
</protein>
<comment type="caution">
    <text evidence="2">The sequence shown here is derived from an EMBL/GenBank/DDBJ whole genome shotgun (WGS) entry which is preliminary data.</text>
</comment>
<evidence type="ECO:0000259" key="1">
    <source>
        <dbReference type="PROSITE" id="PS51819"/>
    </source>
</evidence>
<dbReference type="PROSITE" id="PS51819">
    <property type="entry name" value="VOC"/>
    <property type="match status" value="2"/>
</dbReference>